<dbReference type="Proteomes" id="UP001642540">
    <property type="component" value="Unassembled WGS sequence"/>
</dbReference>
<evidence type="ECO:0000256" key="4">
    <source>
        <dbReference type="ARBA" id="ARBA00022989"/>
    </source>
</evidence>
<feature type="transmembrane region" description="Helical" evidence="7">
    <location>
        <begin position="345"/>
        <end position="363"/>
    </location>
</feature>
<evidence type="ECO:0000256" key="2">
    <source>
        <dbReference type="ARBA" id="ARBA00022448"/>
    </source>
</evidence>
<dbReference type="EMBL" id="CAXLJM020000020">
    <property type="protein sequence ID" value="CAL8087193.1"/>
    <property type="molecule type" value="Genomic_DNA"/>
</dbReference>
<feature type="transmembrane region" description="Helical" evidence="7">
    <location>
        <begin position="161"/>
        <end position="178"/>
    </location>
</feature>
<evidence type="ECO:0000256" key="5">
    <source>
        <dbReference type="ARBA" id="ARBA00023136"/>
    </source>
</evidence>
<proteinExistence type="predicted"/>
<dbReference type="Pfam" id="PF07690">
    <property type="entry name" value="MFS_1"/>
    <property type="match status" value="2"/>
</dbReference>
<evidence type="ECO:0000259" key="9">
    <source>
        <dbReference type="PROSITE" id="PS50850"/>
    </source>
</evidence>
<comment type="caution">
    <text evidence="10">The sequence shown here is derived from an EMBL/GenBank/DDBJ whole genome shotgun (WGS) entry which is preliminary data.</text>
</comment>
<dbReference type="PROSITE" id="PS50850">
    <property type="entry name" value="MFS"/>
    <property type="match status" value="1"/>
</dbReference>
<name>A0ABP1Q6F1_9HEXA</name>
<feature type="transmembrane region" description="Helical" evidence="7">
    <location>
        <begin position="281"/>
        <end position="303"/>
    </location>
</feature>
<keyword evidence="3 7" id="KW-0812">Transmembrane</keyword>
<feature type="domain" description="Major facilitator superfamily (MFS) profile" evidence="9">
    <location>
        <begin position="5"/>
        <end position="460"/>
    </location>
</feature>
<evidence type="ECO:0000256" key="7">
    <source>
        <dbReference type="SAM" id="Phobius"/>
    </source>
</evidence>
<dbReference type="InterPro" id="IPR020846">
    <property type="entry name" value="MFS_dom"/>
</dbReference>
<reference evidence="10 11" key="1">
    <citation type="submission" date="2024-08" db="EMBL/GenBank/DDBJ databases">
        <authorList>
            <person name="Cucini C."/>
            <person name="Frati F."/>
        </authorList>
    </citation>
    <scope>NUCLEOTIDE SEQUENCE [LARGE SCALE GENOMIC DNA]</scope>
</reference>
<evidence type="ECO:0000256" key="3">
    <source>
        <dbReference type="ARBA" id="ARBA00022692"/>
    </source>
</evidence>
<keyword evidence="5 7" id="KW-0472">Membrane</keyword>
<feature type="chain" id="PRO_5045155801" description="Major facilitator superfamily (MFS) profile domain-containing protein" evidence="8">
    <location>
        <begin position="16"/>
        <end position="543"/>
    </location>
</feature>
<organism evidence="10 11">
    <name type="scientific">Orchesella dallaii</name>
    <dbReference type="NCBI Taxonomy" id="48710"/>
    <lineage>
        <taxon>Eukaryota</taxon>
        <taxon>Metazoa</taxon>
        <taxon>Ecdysozoa</taxon>
        <taxon>Arthropoda</taxon>
        <taxon>Hexapoda</taxon>
        <taxon>Collembola</taxon>
        <taxon>Entomobryomorpha</taxon>
        <taxon>Entomobryoidea</taxon>
        <taxon>Orchesellidae</taxon>
        <taxon>Orchesellinae</taxon>
        <taxon>Orchesella</taxon>
    </lineage>
</organism>
<feature type="transmembrane region" description="Helical" evidence="7">
    <location>
        <begin position="6"/>
        <end position="27"/>
    </location>
</feature>
<feature type="transmembrane region" description="Helical" evidence="7">
    <location>
        <begin position="315"/>
        <end position="333"/>
    </location>
</feature>
<dbReference type="PANTHER" id="PTHR23506:SF4">
    <property type="entry name" value="PORTABELLA"/>
    <property type="match status" value="1"/>
</dbReference>
<dbReference type="PANTHER" id="PTHR23506">
    <property type="entry name" value="GH10249P"/>
    <property type="match status" value="1"/>
</dbReference>
<feature type="signal peptide" evidence="8">
    <location>
        <begin position="1"/>
        <end position="15"/>
    </location>
</feature>
<dbReference type="InterPro" id="IPR036259">
    <property type="entry name" value="MFS_trans_sf"/>
</dbReference>
<keyword evidence="8" id="KW-0732">Signal</keyword>
<feature type="transmembrane region" description="Helical" evidence="7">
    <location>
        <begin position="369"/>
        <end position="392"/>
    </location>
</feature>
<evidence type="ECO:0000256" key="6">
    <source>
        <dbReference type="SAM" id="MobiDB-lite"/>
    </source>
</evidence>
<feature type="transmembrane region" description="Helical" evidence="7">
    <location>
        <begin position="190"/>
        <end position="209"/>
    </location>
</feature>
<dbReference type="SUPFAM" id="SSF103473">
    <property type="entry name" value="MFS general substrate transporter"/>
    <property type="match status" value="1"/>
</dbReference>
<evidence type="ECO:0000313" key="10">
    <source>
        <dbReference type="EMBL" id="CAL8087193.1"/>
    </source>
</evidence>
<dbReference type="Gene3D" id="1.20.1250.20">
    <property type="entry name" value="MFS general substrate transporter like domains"/>
    <property type="match status" value="2"/>
</dbReference>
<feature type="transmembrane region" description="Helical" evidence="7">
    <location>
        <begin position="404"/>
        <end position="425"/>
    </location>
</feature>
<dbReference type="InterPro" id="IPR011701">
    <property type="entry name" value="MFS"/>
</dbReference>
<feature type="compositionally biased region" description="Low complexity" evidence="6">
    <location>
        <begin position="45"/>
        <end position="60"/>
    </location>
</feature>
<accession>A0ABP1Q6F1</accession>
<gene>
    <name evidence="10" type="ORF">ODALV1_LOCUS6659</name>
</gene>
<feature type="transmembrane region" description="Helical" evidence="7">
    <location>
        <begin position="437"/>
        <end position="455"/>
    </location>
</feature>
<keyword evidence="11" id="KW-1185">Reference proteome</keyword>
<dbReference type="InterPro" id="IPR050930">
    <property type="entry name" value="MFS_Vesicular_Transporter"/>
</dbReference>
<protein>
    <recommendedName>
        <fullName evidence="9">Major facilitator superfamily (MFS) profile domain-containing protein</fullName>
    </recommendedName>
</protein>
<evidence type="ECO:0000313" key="11">
    <source>
        <dbReference type="Proteomes" id="UP001642540"/>
    </source>
</evidence>
<evidence type="ECO:0000256" key="8">
    <source>
        <dbReference type="SAM" id="SignalP"/>
    </source>
</evidence>
<sequence length="543" mass="59684">MGFSSTLHIFISVLCDNLLLTVVVPILPELLRTSGNDLAVKSYSHHSPSPDSSSSNSAPDNHFRNDTSVYFLQEKEKSDELAKDCLRRLFHLHMLHENSQLGLLFSTKALVQLFANPLVGSMTFKVGYKIPLCIGNFILFLCSLVFAFANSYGLFVVGRSFHGLASSLISVSGMALVAEAHPVDEERTRFLGRVMGSSALGVLIGYPFGGITFALFGKLVPFLSIALIAAANVGFQLTRIHKYDIIRTFHPEEQIQLLDEEKGMMMPTTIWTLFKDKSIKIISIAVWLSTTAMAVLEPTLPVWLMENMNPPKWQLGLVFVPDSLGYFFGTNFFGEISLRLGRWKMSMISLAAIGISCFLLPTANKVWKLAFPHFTLGLGLGIVDASLMPLLARIADDKYHAGYGAVYALAQTSVALAYSLGPLMGGELVPIIGFPDLIRSIGFLNLLFCPFLFLLSDADSRRRESSYISPSSISTENAEDEVNMNANPFNSSTSYSASVGCRGKVAAVIGDLLPLKSYNSRFIQSNNSSLSSYQRFHDQLDSD</sequence>
<keyword evidence="4 7" id="KW-1133">Transmembrane helix</keyword>
<feature type="region of interest" description="Disordered" evidence="6">
    <location>
        <begin position="42"/>
        <end position="61"/>
    </location>
</feature>
<evidence type="ECO:0000256" key="1">
    <source>
        <dbReference type="ARBA" id="ARBA00004141"/>
    </source>
</evidence>
<keyword evidence="2" id="KW-0813">Transport</keyword>
<feature type="transmembrane region" description="Helical" evidence="7">
    <location>
        <begin position="130"/>
        <end position="149"/>
    </location>
</feature>
<feature type="transmembrane region" description="Helical" evidence="7">
    <location>
        <begin position="215"/>
        <end position="235"/>
    </location>
</feature>
<comment type="subcellular location">
    <subcellularLocation>
        <location evidence="1">Membrane</location>
        <topology evidence="1">Multi-pass membrane protein</topology>
    </subcellularLocation>
</comment>